<reference evidence="1" key="1">
    <citation type="submission" date="2023-03" db="EMBL/GenBank/DDBJ databases">
        <title>Chromosome-scale reference genome and RAD-based genetic map of yellow starthistle (Centaurea solstitialis) reveal putative structural variation and QTLs associated with invader traits.</title>
        <authorList>
            <person name="Reatini B."/>
            <person name="Cang F.A."/>
            <person name="Jiang Q."/>
            <person name="Mckibben M.T.W."/>
            <person name="Barker M.S."/>
            <person name="Rieseberg L.H."/>
            <person name="Dlugosch K.M."/>
        </authorList>
    </citation>
    <scope>NUCLEOTIDE SEQUENCE</scope>
    <source>
        <strain evidence="1">CAN-66</strain>
        <tissue evidence="1">Leaf</tissue>
    </source>
</reference>
<keyword evidence="2" id="KW-1185">Reference proteome</keyword>
<evidence type="ECO:0008006" key="3">
    <source>
        <dbReference type="Google" id="ProtNLM"/>
    </source>
</evidence>
<protein>
    <recommendedName>
        <fullName evidence="3">Protein FAR1-RELATED SEQUENCE</fullName>
    </recommendedName>
</protein>
<comment type="caution">
    <text evidence="1">The sequence shown here is derived from an EMBL/GenBank/DDBJ whole genome shotgun (WGS) entry which is preliminary data.</text>
</comment>
<dbReference type="PANTHER" id="PTHR47718:SF17">
    <property type="entry name" value="PROTEIN FAR1-RELATED SEQUENCE 5-LIKE"/>
    <property type="match status" value="1"/>
</dbReference>
<dbReference type="EMBL" id="JARYMX010000004">
    <property type="protein sequence ID" value="KAJ9552584.1"/>
    <property type="molecule type" value="Genomic_DNA"/>
</dbReference>
<proteinExistence type="predicted"/>
<dbReference type="AlphaFoldDB" id="A0AA38T1B9"/>
<gene>
    <name evidence="1" type="ORF">OSB04_016629</name>
</gene>
<evidence type="ECO:0000313" key="2">
    <source>
        <dbReference type="Proteomes" id="UP001172457"/>
    </source>
</evidence>
<organism evidence="1 2">
    <name type="scientific">Centaurea solstitialis</name>
    <name type="common">yellow star-thistle</name>
    <dbReference type="NCBI Taxonomy" id="347529"/>
    <lineage>
        <taxon>Eukaryota</taxon>
        <taxon>Viridiplantae</taxon>
        <taxon>Streptophyta</taxon>
        <taxon>Embryophyta</taxon>
        <taxon>Tracheophyta</taxon>
        <taxon>Spermatophyta</taxon>
        <taxon>Magnoliopsida</taxon>
        <taxon>eudicotyledons</taxon>
        <taxon>Gunneridae</taxon>
        <taxon>Pentapetalae</taxon>
        <taxon>asterids</taxon>
        <taxon>campanulids</taxon>
        <taxon>Asterales</taxon>
        <taxon>Asteraceae</taxon>
        <taxon>Carduoideae</taxon>
        <taxon>Cardueae</taxon>
        <taxon>Centaureinae</taxon>
        <taxon>Centaurea</taxon>
    </lineage>
</organism>
<accession>A0AA38T1B9</accession>
<name>A0AA38T1B9_9ASTR</name>
<sequence length="134" mass="15894">MKQAIPAVLNESKHRLSAWHIMRKMPNKVKIDKTSYAHFKKRMNRIVWSTHIEPAEFEKESVNIIEEYGLQGDGWLADLFSIREYWIFAYYKNDAMSGLMRTTSRSESSHAYFASFKNDFVWFLRAYDASLDKQ</sequence>
<dbReference type="Proteomes" id="UP001172457">
    <property type="component" value="Chromosome 4"/>
</dbReference>
<evidence type="ECO:0000313" key="1">
    <source>
        <dbReference type="EMBL" id="KAJ9552584.1"/>
    </source>
</evidence>
<dbReference type="PANTHER" id="PTHR47718">
    <property type="entry name" value="OS01G0519700 PROTEIN"/>
    <property type="match status" value="1"/>
</dbReference>